<evidence type="ECO:0000256" key="3">
    <source>
        <dbReference type="ARBA" id="ARBA00022679"/>
    </source>
</evidence>
<keyword evidence="6" id="KW-0067">ATP-binding</keyword>
<evidence type="ECO:0000256" key="4">
    <source>
        <dbReference type="ARBA" id="ARBA00022741"/>
    </source>
</evidence>
<reference evidence="9 10" key="1">
    <citation type="submission" date="2024-04" db="EMBL/GenBank/DDBJ databases">
        <title>Symmetric and asymmetric DNA N6-adenine methylation regulates different biological responses in Mucorales.</title>
        <authorList>
            <consortium name="Lawrence Berkeley National Laboratory"/>
            <person name="Lax C."/>
            <person name="Mondo S.J."/>
            <person name="Osorio-Concepcion M."/>
            <person name="Muszewska A."/>
            <person name="Corrochano-Luque M."/>
            <person name="Gutierrez G."/>
            <person name="Riley R."/>
            <person name="Lipzen A."/>
            <person name="Guo J."/>
            <person name="Hundley H."/>
            <person name="Amirebrahimi M."/>
            <person name="Ng V."/>
            <person name="Lorenzo-Gutierrez D."/>
            <person name="Binder U."/>
            <person name="Yang J."/>
            <person name="Song Y."/>
            <person name="Canovas D."/>
            <person name="Navarro E."/>
            <person name="Freitag M."/>
            <person name="Gabaldon T."/>
            <person name="Grigoriev I.V."/>
            <person name="Corrochano L.M."/>
            <person name="Nicolas F.E."/>
            <person name="Garre V."/>
        </authorList>
    </citation>
    <scope>NUCLEOTIDE SEQUENCE [LARGE SCALE GENOMIC DNA]</scope>
    <source>
        <strain evidence="9 10">L51</strain>
    </source>
</reference>
<dbReference type="PANTHER" id="PTHR24346">
    <property type="entry name" value="MAP/MICROTUBULE AFFINITY-REGULATING KINASE"/>
    <property type="match status" value="1"/>
</dbReference>
<keyword evidence="4" id="KW-0547">Nucleotide-binding</keyword>
<evidence type="ECO:0000313" key="10">
    <source>
        <dbReference type="Proteomes" id="UP001448207"/>
    </source>
</evidence>
<dbReference type="InterPro" id="IPR000719">
    <property type="entry name" value="Prot_kinase_dom"/>
</dbReference>
<feature type="region of interest" description="Disordered" evidence="7">
    <location>
        <begin position="223"/>
        <end position="242"/>
    </location>
</feature>
<comment type="caution">
    <text evidence="9">The sequence shown here is derived from an EMBL/GenBank/DDBJ whole genome shotgun (WGS) entry which is preliminary data.</text>
</comment>
<feature type="region of interest" description="Disordered" evidence="7">
    <location>
        <begin position="491"/>
        <end position="526"/>
    </location>
</feature>
<keyword evidence="10" id="KW-1185">Reference proteome</keyword>
<keyword evidence="5" id="KW-0418">Kinase</keyword>
<organism evidence="9 10">
    <name type="scientific">Phycomyces blakesleeanus</name>
    <dbReference type="NCBI Taxonomy" id="4837"/>
    <lineage>
        <taxon>Eukaryota</taxon>
        <taxon>Fungi</taxon>
        <taxon>Fungi incertae sedis</taxon>
        <taxon>Mucoromycota</taxon>
        <taxon>Mucoromycotina</taxon>
        <taxon>Mucoromycetes</taxon>
        <taxon>Mucorales</taxon>
        <taxon>Phycomycetaceae</taxon>
        <taxon>Phycomyces</taxon>
    </lineage>
</organism>
<evidence type="ECO:0000256" key="6">
    <source>
        <dbReference type="ARBA" id="ARBA00022840"/>
    </source>
</evidence>
<sequence>MSRLVREINLMEIIDHPNVVHLYETYETADSLYLVMEYVPGLNLDEYLQKHNGALQEEDARNIFRQMVAAVEYCHSRWVVHRDLKAPNVLLTPHGEVKLADFGLGNRFGLQRLKTICGSMLYYSPEIISGQKYVGPEIDCWCLGVTLFRMTAGFEPFAHAHTVGELRKDVVHGNYPMPSHLSPGLQKTIRKCLSVDRRKRVALKVALKGDGWLNDDGRLPDLLADKKTPSTSDDPDADETTRARLERDRVKRQYMKDMEDERESSRGVKKTVIYHPISTCIYYTSSTPHTSKMEDNYRAQELLRAELFQEIQANVHQFQLQLIPNLPLSDVKSPLHHIFRKFRRSEQPLNSLATPPQARLRKTTSTMSLSQLYQRVTKDQINYYTIQPTCPLSSSTTTTTSHSIDRSTTTLSSFSIPNSLRHTGSIEPTPAPAEEHDLLLLVRAACEILGITYQHDGKTRLTCVLTLRNFTIEKNRGTWFYSLVRDGPSSSTPNLLAHKSSRTSNDPWTTQAQSSGSSIIEKTKTGSRWSRQFKRLSIPLHQLPWSNSVNLNSSAAISQQGSQTPANSPPIGPTAAIITAHAHAPTTPIADPAATTNTNNAAGVPTTPTVNPADDPFGSNKDGTAIFSIEAFSVPPSNTGIQRNKDDTGTQHRMVAIRFSKTSGSTKVFKLASGWISGVLSPNEPPKTD</sequence>
<evidence type="ECO:0000259" key="8">
    <source>
        <dbReference type="PROSITE" id="PS50011"/>
    </source>
</evidence>
<dbReference type="PROSITE" id="PS00108">
    <property type="entry name" value="PROTEIN_KINASE_ST"/>
    <property type="match status" value="1"/>
</dbReference>
<name>A0ABR3BE62_PHYBL</name>
<evidence type="ECO:0000256" key="2">
    <source>
        <dbReference type="ARBA" id="ARBA00022527"/>
    </source>
</evidence>
<dbReference type="EMBL" id="JBCLYO010000001">
    <property type="protein sequence ID" value="KAL0097068.1"/>
    <property type="molecule type" value="Genomic_DNA"/>
</dbReference>
<dbReference type="Pfam" id="PF00069">
    <property type="entry name" value="Pkinase"/>
    <property type="match status" value="1"/>
</dbReference>
<feature type="region of interest" description="Disordered" evidence="7">
    <location>
        <begin position="591"/>
        <end position="613"/>
    </location>
</feature>
<keyword evidence="2" id="KW-0723">Serine/threonine-protein kinase</keyword>
<gene>
    <name evidence="9" type="ORF">J3Q64DRAFT_1711201</name>
</gene>
<dbReference type="Gene3D" id="1.10.510.10">
    <property type="entry name" value="Transferase(Phosphotransferase) domain 1"/>
    <property type="match status" value="1"/>
</dbReference>
<dbReference type="SUPFAM" id="SSF56112">
    <property type="entry name" value="Protein kinase-like (PK-like)"/>
    <property type="match status" value="1"/>
</dbReference>
<comment type="similarity">
    <text evidence="1">Belongs to the protein kinase superfamily. CAMK Ser/Thr protein kinase family. NIM1 subfamily.</text>
</comment>
<evidence type="ECO:0000256" key="7">
    <source>
        <dbReference type="SAM" id="MobiDB-lite"/>
    </source>
</evidence>
<proteinExistence type="inferred from homology"/>
<dbReference type="InterPro" id="IPR008271">
    <property type="entry name" value="Ser/Thr_kinase_AS"/>
</dbReference>
<keyword evidence="3" id="KW-0808">Transferase</keyword>
<dbReference type="PANTHER" id="PTHR24346:SF82">
    <property type="entry name" value="KP78A-RELATED"/>
    <property type="match status" value="1"/>
</dbReference>
<feature type="compositionally biased region" description="Low complexity" evidence="7">
    <location>
        <begin position="591"/>
        <end position="609"/>
    </location>
</feature>
<evidence type="ECO:0000256" key="5">
    <source>
        <dbReference type="ARBA" id="ARBA00022777"/>
    </source>
</evidence>
<dbReference type="PROSITE" id="PS50011">
    <property type="entry name" value="PROTEIN_KINASE_DOM"/>
    <property type="match status" value="1"/>
</dbReference>
<evidence type="ECO:0000313" key="9">
    <source>
        <dbReference type="EMBL" id="KAL0097068.1"/>
    </source>
</evidence>
<dbReference type="InterPro" id="IPR011009">
    <property type="entry name" value="Kinase-like_dom_sf"/>
</dbReference>
<protein>
    <submittedName>
        <fullName evidence="9">Kinase-like domain-containing protein</fullName>
    </submittedName>
</protein>
<dbReference type="SMART" id="SM00220">
    <property type="entry name" value="S_TKc"/>
    <property type="match status" value="1"/>
</dbReference>
<accession>A0ABR3BE62</accession>
<feature type="domain" description="Protein kinase" evidence="8">
    <location>
        <begin position="1"/>
        <end position="213"/>
    </location>
</feature>
<dbReference type="Proteomes" id="UP001448207">
    <property type="component" value="Unassembled WGS sequence"/>
</dbReference>
<feature type="compositionally biased region" description="Polar residues" evidence="7">
    <location>
        <begin position="502"/>
        <end position="526"/>
    </location>
</feature>
<evidence type="ECO:0000256" key="1">
    <source>
        <dbReference type="ARBA" id="ARBA00010791"/>
    </source>
</evidence>